<dbReference type="Proteomes" id="UP000070258">
    <property type="component" value="Unassembled WGS sequence"/>
</dbReference>
<evidence type="ECO:0000256" key="3">
    <source>
        <dbReference type="ARBA" id="ARBA00022722"/>
    </source>
</evidence>
<keyword evidence="5 8" id="KW-0378">Hydrolase</keyword>
<dbReference type="GO" id="GO:0016787">
    <property type="term" value="F:hydrolase activity"/>
    <property type="evidence" value="ECO:0007669"/>
    <property type="project" value="UniProtKB-KW"/>
</dbReference>
<keyword evidence="4 8" id="KW-0479">Metal-binding</keyword>
<evidence type="ECO:0000259" key="9">
    <source>
        <dbReference type="Pfam" id="PF01850"/>
    </source>
</evidence>
<dbReference type="SUPFAM" id="SSF88723">
    <property type="entry name" value="PIN domain-like"/>
    <property type="match status" value="1"/>
</dbReference>
<accession>A0A138ATQ3</accession>
<dbReference type="PANTHER" id="PTHR33653">
    <property type="entry name" value="RIBONUCLEASE VAPC2"/>
    <property type="match status" value="1"/>
</dbReference>
<keyword evidence="6 8" id="KW-0460">Magnesium</keyword>
<dbReference type="STRING" id="239498.AXK60_23570"/>
<dbReference type="GO" id="GO:0090729">
    <property type="term" value="F:toxin activity"/>
    <property type="evidence" value="ECO:0007669"/>
    <property type="project" value="UniProtKB-KW"/>
</dbReference>
<dbReference type="Gene3D" id="3.40.50.1010">
    <property type="entry name" value="5'-nuclease"/>
    <property type="match status" value="1"/>
</dbReference>
<comment type="function">
    <text evidence="8">Toxic component of a toxin-antitoxin (TA) system. An RNase.</text>
</comment>
<reference evidence="11" key="1">
    <citation type="submission" date="2016-02" db="EMBL/GenBank/DDBJ databases">
        <authorList>
            <person name="Wen L."/>
            <person name="He K."/>
            <person name="Yang H."/>
        </authorList>
    </citation>
    <scope>NUCLEOTIDE SEQUENCE [LARGE SCALE GENOMIC DNA]</scope>
    <source>
        <strain evidence="11">JCM 15929</strain>
    </source>
</reference>
<feature type="binding site" evidence="8">
    <location>
        <position position="92"/>
    </location>
    <ligand>
        <name>Mg(2+)</name>
        <dbReference type="ChEBI" id="CHEBI:18420"/>
    </ligand>
</feature>
<dbReference type="GO" id="GO:0000287">
    <property type="term" value="F:magnesium ion binding"/>
    <property type="evidence" value="ECO:0007669"/>
    <property type="project" value="UniProtKB-UniRule"/>
</dbReference>
<evidence type="ECO:0000256" key="1">
    <source>
        <dbReference type="ARBA" id="ARBA00001946"/>
    </source>
</evidence>
<comment type="cofactor">
    <cofactor evidence="1 8">
        <name>Mg(2+)</name>
        <dbReference type="ChEBI" id="CHEBI:18420"/>
    </cofactor>
</comment>
<evidence type="ECO:0000256" key="5">
    <source>
        <dbReference type="ARBA" id="ARBA00022801"/>
    </source>
</evidence>
<organism evidence="10 11">
    <name type="scientific">Tsukamurella pseudospumae</name>
    <dbReference type="NCBI Taxonomy" id="239498"/>
    <lineage>
        <taxon>Bacteria</taxon>
        <taxon>Bacillati</taxon>
        <taxon>Actinomycetota</taxon>
        <taxon>Actinomycetes</taxon>
        <taxon>Mycobacteriales</taxon>
        <taxon>Tsukamurellaceae</taxon>
        <taxon>Tsukamurella</taxon>
    </lineage>
</organism>
<dbReference type="CDD" id="cd18741">
    <property type="entry name" value="PIN_VapC4-5_FitB-like"/>
    <property type="match status" value="1"/>
</dbReference>
<evidence type="ECO:0000313" key="10">
    <source>
        <dbReference type="EMBL" id="KXP13831.1"/>
    </source>
</evidence>
<keyword evidence="3 8" id="KW-0540">Nuclease</keyword>
<keyword evidence="8" id="KW-0800">Toxin</keyword>
<dbReference type="EMBL" id="LSRF01000011">
    <property type="protein sequence ID" value="KXP13831.1"/>
    <property type="molecule type" value="Genomic_DNA"/>
</dbReference>
<comment type="caution">
    <text evidence="10">The sequence shown here is derived from an EMBL/GenBank/DDBJ whole genome shotgun (WGS) entry which is preliminary data.</text>
</comment>
<dbReference type="InterPro" id="IPR022907">
    <property type="entry name" value="VapC_family"/>
</dbReference>
<gene>
    <name evidence="8" type="primary">vapC</name>
    <name evidence="10" type="ORF">AXK60_23570</name>
</gene>
<evidence type="ECO:0000313" key="11">
    <source>
        <dbReference type="Proteomes" id="UP000070258"/>
    </source>
</evidence>
<sequence>MLLDTSILIDHLRGRPEAHERLSASRREGRHLLASVLTRTEVLGGMRASEKSSTRALLSVFEWIEVSQEIADAAGALAREYRASHSGIDIADYVIAATTTASGAELWTRNVKHFPMFPGLSPPY</sequence>
<name>A0A138ATQ3_9ACTN</name>
<dbReference type="InterPro" id="IPR002716">
    <property type="entry name" value="PIN_dom"/>
</dbReference>
<dbReference type="InterPro" id="IPR050556">
    <property type="entry name" value="Type_II_TA_system_RNase"/>
</dbReference>
<dbReference type="InterPro" id="IPR029060">
    <property type="entry name" value="PIN-like_dom_sf"/>
</dbReference>
<evidence type="ECO:0000256" key="4">
    <source>
        <dbReference type="ARBA" id="ARBA00022723"/>
    </source>
</evidence>
<evidence type="ECO:0000256" key="6">
    <source>
        <dbReference type="ARBA" id="ARBA00022842"/>
    </source>
</evidence>
<feature type="binding site" evidence="8">
    <location>
        <position position="4"/>
    </location>
    <ligand>
        <name>Mg(2+)</name>
        <dbReference type="ChEBI" id="CHEBI:18420"/>
    </ligand>
</feature>
<keyword evidence="2 8" id="KW-1277">Toxin-antitoxin system</keyword>
<dbReference type="HAMAP" id="MF_00265">
    <property type="entry name" value="VapC_Nob1"/>
    <property type="match status" value="1"/>
</dbReference>
<dbReference type="PANTHER" id="PTHR33653:SF1">
    <property type="entry name" value="RIBONUCLEASE VAPC2"/>
    <property type="match status" value="1"/>
</dbReference>
<dbReference type="Pfam" id="PF01850">
    <property type="entry name" value="PIN"/>
    <property type="match status" value="1"/>
</dbReference>
<evidence type="ECO:0000256" key="8">
    <source>
        <dbReference type="HAMAP-Rule" id="MF_00265"/>
    </source>
</evidence>
<proteinExistence type="inferred from homology"/>
<feature type="domain" description="PIN" evidence="9">
    <location>
        <begin position="1"/>
        <end position="110"/>
    </location>
</feature>
<comment type="similarity">
    <text evidence="7 8">Belongs to the PINc/VapC protein family.</text>
</comment>
<dbReference type="AlphaFoldDB" id="A0A138ATQ3"/>
<dbReference type="EC" id="3.1.-.-" evidence="8"/>
<dbReference type="GO" id="GO:0004540">
    <property type="term" value="F:RNA nuclease activity"/>
    <property type="evidence" value="ECO:0007669"/>
    <property type="project" value="InterPro"/>
</dbReference>
<evidence type="ECO:0000256" key="2">
    <source>
        <dbReference type="ARBA" id="ARBA00022649"/>
    </source>
</evidence>
<evidence type="ECO:0000256" key="7">
    <source>
        <dbReference type="ARBA" id="ARBA00038093"/>
    </source>
</evidence>
<protein>
    <recommendedName>
        <fullName evidence="8">Ribonuclease VapC</fullName>
        <shortName evidence="8">RNase VapC</shortName>
        <ecNumber evidence="8">3.1.-.-</ecNumber>
    </recommendedName>
    <alternativeName>
        <fullName evidence="8">Toxin VapC</fullName>
    </alternativeName>
</protein>